<reference evidence="1 2" key="1">
    <citation type="submission" date="2015-03" db="EMBL/GenBank/DDBJ databases">
        <title>Draft genome of the nematode, Opisthorchis viverrini.</title>
        <authorList>
            <person name="Mitreva M."/>
        </authorList>
    </citation>
    <scope>NUCLEOTIDE SEQUENCE [LARGE SCALE GENOMIC DNA]</scope>
    <source>
        <strain evidence="1">Khon Kaen</strain>
    </source>
</reference>
<protein>
    <submittedName>
        <fullName evidence="1">Uncharacterized protein</fullName>
    </submittedName>
</protein>
<dbReference type="EMBL" id="KV893706">
    <property type="protein sequence ID" value="OON18947.1"/>
    <property type="molecule type" value="Genomic_DNA"/>
</dbReference>
<name>A0A1S8WWW5_OPIVI</name>
<dbReference type="Proteomes" id="UP000243686">
    <property type="component" value="Unassembled WGS sequence"/>
</dbReference>
<evidence type="ECO:0000313" key="2">
    <source>
        <dbReference type="Proteomes" id="UP000243686"/>
    </source>
</evidence>
<organism evidence="1 2">
    <name type="scientific">Opisthorchis viverrini</name>
    <name type="common">Southeast Asian liver fluke</name>
    <dbReference type="NCBI Taxonomy" id="6198"/>
    <lineage>
        <taxon>Eukaryota</taxon>
        <taxon>Metazoa</taxon>
        <taxon>Spiralia</taxon>
        <taxon>Lophotrochozoa</taxon>
        <taxon>Platyhelminthes</taxon>
        <taxon>Trematoda</taxon>
        <taxon>Digenea</taxon>
        <taxon>Opisthorchiida</taxon>
        <taxon>Opisthorchiata</taxon>
        <taxon>Opisthorchiidae</taxon>
        <taxon>Opisthorchis</taxon>
    </lineage>
</organism>
<sequence length="33" mass="3632">MTVLRNNPPANYSLTPFALAGFSDLHTLDTTPR</sequence>
<gene>
    <name evidence="1" type="ORF">X801_05191</name>
</gene>
<proteinExistence type="predicted"/>
<dbReference type="AlphaFoldDB" id="A0A1S8WWW5"/>
<keyword evidence="2" id="KW-1185">Reference proteome</keyword>
<accession>A0A1S8WWW5</accession>
<evidence type="ECO:0000313" key="1">
    <source>
        <dbReference type="EMBL" id="OON18947.1"/>
    </source>
</evidence>